<organism evidence="1 2">
    <name type="scientific">Trichonephila inaurata madagascariensis</name>
    <dbReference type="NCBI Taxonomy" id="2747483"/>
    <lineage>
        <taxon>Eukaryota</taxon>
        <taxon>Metazoa</taxon>
        <taxon>Ecdysozoa</taxon>
        <taxon>Arthropoda</taxon>
        <taxon>Chelicerata</taxon>
        <taxon>Arachnida</taxon>
        <taxon>Araneae</taxon>
        <taxon>Araneomorphae</taxon>
        <taxon>Entelegynae</taxon>
        <taxon>Araneoidea</taxon>
        <taxon>Nephilidae</taxon>
        <taxon>Trichonephila</taxon>
        <taxon>Trichonephila inaurata</taxon>
    </lineage>
</organism>
<dbReference type="EMBL" id="BMAV01027810">
    <property type="protein sequence ID" value="GFS62434.1"/>
    <property type="molecule type" value="Genomic_DNA"/>
</dbReference>
<sequence length="117" mass="13611">MRGSIADLESQLKCNENRNGSSWEESKRQKYLVTRGMTPYFLRTRLDNVTEKVKKTLLSRCSSSSPCAPLQHVLKQESVACHGGQKNRMIRKPNLHMFAEWKCESEDWQQRVRKLLG</sequence>
<evidence type="ECO:0000313" key="1">
    <source>
        <dbReference type="EMBL" id="GFS62434.1"/>
    </source>
</evidence>
<comment type="caution">
    <text evidence="1">The sequence shown here is derived from an EMBL/GenBank/DDBJ whole genome shotgun (WGS) entry which is preliminary data.</text>
</comment>
<reference evidence="1" key="1">
    <citation type="submission" date="2020-08" db="EMBL/GenBank/DDBJ databases">
        <title>Multicomponent nature underlies the extraordinary mechanical properties of spider dragline silk.</title>
        <authorList>
            <person name="Kono N."/>
            <person name="Nakamura H."/>
            <person name="Mori M."/>
            <person name="Yoshida Y."/>
            <person name="Ohtoshi R."/>
            <person name="Malay A.D."/>
            <person name="Moran D.A.P."/>
            <person name="Tomita M."/>
            <person name="Numata K."/>
            <person name="Arakawa K."/>
        </authorList>
    </citation>
    <scope>NUCLEOTIDE SEQUENCE</scope>
</reference>
<gene>
    <name evidence="1" type="ORF">TNIN_296461</name>
</gene>
<dbReference type="AlphaFoldDB" id="A0A8X6IVK8"/>
<dbReference type="Proteomes" id="UP000886998">
    <property type="component" value="Unassembled WGS sequence"/>
</dbReference>
<name>A0A8X6IVK8_9ARAC</name>
<keyword evidence="2" id="KW-1185">Reference proteome</keyword>
<protein>
    <submittedName>
        <fullName evidence="1">Uncharacterized protein</fullName>
    </submittedName>
</protein>
<proteinExistence type="predicted"/>
<evidence type="ECO:0000313" key="2">
    <source>
        <dbReference type="Proteomes" id="UP000886998"/>
    </source>
</evidence>
<accession>A0A8X6IVK8</accession>